<evidence type="ECO:0000313" key="2">
    <source>
        <dbReference type="EMBL" id="THH36893.1"/>
    </source>
</evidence>
<sequence>MSYVSKIIEEMQEVVKSGQSVAAILPAAEAQSTHFWTTQDTFLNELEKFSSAWFKRRHEATKHAMEASKELTEKAFGNPAEAMTILSKWQSDMMEKLAEDAKDYMELVTSSTAAAVSNEVEAVQESAETVKRVTKTAKSEPV</sequence>
<dbReference type="RefSeq" id="WP_136462491.1">
    <property type="nucleotide sequence ID" value="NZ_SRKY01000002.1"/>
</dbReference>
<feature type="region of interest" description="Disordered" evidence="1">
    <location>
        <begin position="119"/>
        <end position="142"/>
    </location>
</feature>
<evidence type="ECO:0000313" key="3">
    <source>
        <dbReference type="Proteomes" id="UP000306602"/>
    </source>
</evidence>
<organism evidence="2 3">
    <name type="scientific">Aliishimia ponticola</name>
    <dbReference type="NCBI Taxonomy" id="2499833"/>
    <lineage>
        <taxon>Bacteria</taxon>
        <taxon>Pseudomonadati</taxon>
        <taxon>Pseudomonadota</taxon>
        <taxon>Alphaproteobacteria</taxon>
        <taxon>Rhodobacterales</taxon>
        <taxon>Paracoccaceae</taxon>
        <taxon>Aliishimia</taxon>
    </lineage>
</organism>
<dbReference type="Proteomes" id="UP000306602">
    <property type="component" value="Unassembled WGS sequence"/>
</dbReference>
<dbReference type="OrthoDB" id="8138512at2"/>
<reference evidence="2 3" key="1">
    <citation type="submission" date="2019-04" db="EMBL/GenBank/DDBJ databases">
        <title>Shimia ponticola sp. nov., isolated from seawater.</title>
        <authorList>
            <person name="Kim Y.-O."/>
            <person name="Yoon J.-H."/>
        </authorList>
    </citation>
    <scope>NUCLEOTIDE SEQUENCE [LARGE SCALE GENOMIC DNA]</scope>
    <source>
        <strain evidence="2 3">MYP11</strain>
    </source>
</reference>
<name>A0A4V3XKG8_9RHOB</name>
<proteinExistence type="predicted"/>
<accession>A0A4V3XKG8</accession>
<protein>
    <recommendedName>
        <fullName evidence="4">Phasin domain-containing protein</fullName>
    </recommendedName>
</protein>
<evidence type="ECO:0000256" key="1">
    <source>
        <dbReference type="SAM" id="MobiDB-lite"/>
    </source>
</evidence>
<comment type="caution">
    <text evidence="2">The sequence shown here is derived from an EMBL/GenBank/DDBJ whole genome shotgun (WGS) entry which is preliminary data.</text>
</comment>
<dbReference type="EMBL" id="SRKY01000002">
    <property type="protein sequence ID" value="THH36893.1"/>
    <property type="molecule type" value="Genomic_DNA"/>
</dbReference>
<gene>
    <name evidence="2" type="ORF">E4Z66_08095</name>
</gene>
<keyword evidence="3" id="KW-1185">Reference proteome</keyword>
<evidence type="ECO:0008006" key="4">
    <source>
        <dbReference type="Google" id="ProtNLM"/>
    </source>
</evidence>
<dbReference type="AlphaFoldDB" id="A0A4V3XKG8"/>